<sequence length="471" mass="53185">MKSIASDIIHGRMPDFNLWLREGNTLDDIDEFGFTPLIESVLMRRPEITAALLERGVAINKPDVTGRTALHWAVDNNDLKTCRLLLKSGANPNASTYAGMSVLVYPILRGQTAIKQLLYQHGARLDFAMDFINAKLLGHRFELEGDVDIVNADGEFVEVDYEGFILEFTVEIIHDSLRRFASSYATRHLRDFFPSVHAVMDGFSLAASLLKLQHLPERRPEHRRQLKMFLEAPLLVLPAASRGHAMGFVRMGSWWAKIDRGENSLLEGSVNIYRITRESQLTVEFLETFLFKKQPRRFFHERINQILGLQKVATLPIPSQITGNCSWANMRAVFPTALAMQNLQAGESVNTAQVLELDVAWEAWDCDRALDECIQRFYHATPARKASLATMLGAVLFQSCNSANPHHLERAEKILAILQLPEYAFVLNSYLEAYCIRRLSKKGNNLLQLLEACGINPGIGVQPVATRLKER</sequence>
<dbReference type="Gene3D" id="1.25.40.20">
    <property type="entry name" value="Ankyrin repeat-containing domain"/>
    <property type="match status" value="1"/>
</dbReference>
<protein>
    <submittedName>
        <fullName evidence="1">Ankyrin repeat domain-containing protein</fullName>
    </submittedName>
</protein>
<dbReference type="NCBIfam" id="NF043023">
    <property type="entry name" value="T4SS_AnkH"/>
    <property type="match status" value="1"/>
</dbReference>
<dbReference type="AlphaFoldDB" id="A0A0W0U3B9"/>
<dbReference type="EMBL" id="LNYC01000023">
    <property type="protein sequence ID" value="KTD01977.1"/>
    <property type="molecule type" value="Genomic_DNA"/>
</dbReference>
<proteinExistence type="predicted"/>
<dbReference type="STRING" id="45065.Lgee_0773"/>
<dbReference type="PANTHER" id="PTHR24201">
    <property type="entry name" value="ANK_REP_REGION DOMAIN-CONTAINING PROTEIN"/>
    <property type="match status" value="1"/>
</dbReference>
<comment type="caution">
    <text evidence="1">The sequence shown here is derived from an EMBL/GenBank/DDBJ whole genome shotgun (WGS) entry which is preliminary data.</text>
</comment>
<dbReference type="SMART" id="SM00248">
    <property type="entry name" value="ANK"/>
    <property type="match status" value="2"/>
</dbReference>
<reference evidence="1 2" key="1">
    <citation type="submission" date="2015-11" db="EMBL/GenBank/DDBJ databases">
        <title>Genomic analysis of 38 Legionella species identifies large and diverse effector repertoires.</title>
        <authorList>
            <person name="Burstein D."/>
            <person name="Amaro F."/>
            <person name="Zusman T."/>
            <person name="Lifshitz Z."/>
            <person name="Cohen O."/>
            <person name="Gilbert J.A."/>
            <person name="Pupko T."/>
            <person name="Shuman H.A."/>
            <person name="Segal G."/>
        </authorList>
    </citation>
    <scope>NUCLEOTIDE SEQUENCE [LARGE SCALE GENOMIC DNA]</scope>
    <source>
        <strain evidence="1 2">ATCC 49504</strain>
    </source>
</reference>
<dbReference type="PROSITE" id="PS50088">
    <property type="entry name" value="ANK_REPEAT"/>
    <property type="match status" value="1"/>
</dbReference>
<dbReference type="RefSeq" id="WP_028386099.1">
    <property type="nucleotide sequence ID" value="NZ_CAAAHN010000008.1"/>
</dbReference>
<evidence type="ECO:0000313" key="1">
    <source>
        <dbReference type="EMBL" id="KTD01977.1"/>
    </source>
</evidence>
<dbReference type="SUPFAM" id="SSF48403">
    <property type="entry name" value="Ankyrin repeat"/>
    <property type="match status" value="1"/>
</dbReference>
<dbReference type="OrthoDB" id="7628061at2"/>
<dbReference type="Proteomes" id="UP000054785">
    <property type="component" value="Unassembled WGS sequence"/>
</dbReference>
<organism evidence="1 2">
    <name type="scientific">Legionella geestiana</name>
    <dbReference type="NCBI Taxonomy" id="45065"/>
    <lineage>
        <taxon>Bacteria</taxon>
        <taxon>Pseudomonadati</taxon>
        <taxon>Pseudomonadota</taxon>
        <taxon>Gammaproteobacteria</taxon>
        <taxon>Legionellales</taxon>
        <taxon>Legionellaceae</taxon>
        <taxon>Legionella</taxon>
    </lineage>
</organism>
<name>A0A0W0U3B9_9GAMM</name>
<dbReference type="InterPro" id="IPR002110">
    <property type="entry name" value="Ankyrin_rpt"/>
</dbReference>
<gene>
    <name evidence="1" type="ORF">Lgee_0773</name>
</gene>
<dbReference type="InterPro" id="IPR049969">
    <property type="entry name" value="T4SS_AnkH"/>
</dbReference>
<evidence type="ECO:0000313" key="2">
    <source>
        <dbReference type="Proteomes" id="UP000054785"/>
    </source>
</evidence>
<dbReference type="InterPro" id="IPR036770">
    <property type="entry name" value="Ankyrin_rpt-contain_sf"/>
</dbReference>
<dbReference type="Pfam" id="PF12796">
    <property type="entry name" value="Ank_2"/>
    <property type="match status" value="1"/>
</dbReference>
<dbReference type="PATRIC" id="fig|45065.4.peg.831"/>
<accession>A0A0W0U3B9</accession>
<dbReference type="PROSITE" id="PS50297">
    <property type="entry name" value="ANK_REP_REGION"/>
    <property type="match status" value="1"/>
</dbReference>
<keyword evidence="2" id="KW-1185">Reference proteome</keyword>
<dbReference type="InterPro" id="IPR050776">
    <property type="entry name" value="Ank_Repeat/CDKN_Inhibitor"/>
</dbReference>